<dbReference type="Gene3D" id="2.70.98.10">
    <property type="match status" value="1"/>
</dbReference>
<dbReference type="InterPro" id="IPR041371">
    <property type="entry name" value="GH92_N"/>
</dbReference>
<evidence type="ECO:0000259" key="5">
    <source>
        <dbReference type="Pfam" id="PF17678"/>
    </source>
</evidence>
<dbReference type="NCBIfam" id="TIGR01180">
    <property type="entry name" value="aman2_put"/>
    <property type="match status" value="1"/>
</dbReference>
<evidence type="ECO:0000256" key="1">
    <source>
        <dbReference type="ARBA" id="ARBA00001913"/>
    </source>
</evidence>
<dbReference type="InterPro" id="IPR050883">
    <property type="entry name" value="PNGase"/>
</dbReference>
<dbReference type="GO" id="GO:0030246">
    <property type="term" value="F:carbohydrate binding"/>
    <property type="evidence" value="ECO:0007669"/>
    <property type="project" value="InterPro"/>
</dbReference>
<dbReference type="GO" id="GO:0000224">
    <property type="term" value="F:peptide-N4-(N-acetyl-beta-glucosaminyl)asparagine amidase activity"/>
    <property type="evidence" value="ECO:0007669"/>
    <property type="project" value="TreeGrafter"/>
</dbReference>
<gene>
    <name evidence="6" type="ORF">BTO13_12165</name>
</gene>
<evidence type="ECO:0000256" key="2">
    <source>
        <dbReference type="ARBA" id="ARBA00011245"/>
    </source>
</evidence>
<evidence type="ECO:0000259" key="4">
    <source>
        <dbReference type="Pfam" id="PF07971"/>
    </source>
</evidence>
<dbReference type="SUPFAM" id="SSF48208">
    <property type="entry name" value="Six-hairpin glycosidases"/>
    <property type="match status" value="1"/>
</dbReference>
<name>A0A2S7WF70_9FLAO</name>
<organism evidence="6 7">
    <name type="scientific">Polaribacter gangjinensis</name>
    <dbReference type="NCBI Taxonomy" id="574710"/>
    <lineage>
        <taxon>Bacteria</taxon>
        <taxon>Pseudomonadati</taxon>
        <taxon>Bacteroidota</taxon>
        <taxon>Flavobacteriia</taxon>
        <taxon>Flavobacteriales</taxon>
        <taxon>Flavobacteriaceae</taxon>
    </lineage>
</organism>
<feature type="domain" description="Glycosyl hydrolase family 92 N-terminal" evidence="5">
    <location>
        <begin position="35"/>
        <end position="228"/>
    </location>
</feature>
<dbReference type="OrthoDB" id="9804511at2"/>
<protein>
    <submittedName>
        <fullName evidence="6">Alpha-mannosidase</fullName>
    </submittedName>
</protein>
<dbReference type="Proteomes" id="UP000237608">
    <property type="component" value="Unassembled WGS sequence"/>
</dbReference>
<dbReference type="Gene3D" id="1.20.1610.10">
    <property type="entry name" value="alpha-1,2-mannosidases domains"/>
    <property type="match status" value="1"/>
</dbReference>
<reference evidence="6 7" key="1">
    <citation type="submission" date="2016-12" db="EMBL/GenBank/DDBJ databases">
        <title>Trade-off between light-utilization and light-protection in marine flavobacteria.</title>
        <authorList>
            <person name="Kumagai Y."/>
            <person name="Yoshizawa S."/>
            <person name="Kogure K."/>
            <person name="Iwasaki W."/>
        </authorList>
    </citation>
    <scope>NUCLEOTIDE SEQUENCE [LARGE SCALE GENOMIC DNA]</scope>
    <source>
        <strain evidence="6 7">KCTC 22729</strain>
    </source>
</reference>
<accession>A0A2S7WF70</accession>
<dbReference type="GO" id="GO:0005829">
    <property type="term" value="C:cytosol"/>
    <property type="evidence" value="ECO:0007669"/>
    <property type="project" value="TreeGrafter"/>
</dbReference>
<dbReference type="Pfam" id="PF17678">
    <property type="entry name" value="Glyco_hydro_92N"/>
    <property type="match status" value="1"/>
</dbReference>
<comment type="caution">
    <text evidence="6">The sequence shown here is derived from an EMBL/GenBank/DDBJ whole genome shotgun (WGS) entry which is preliminary data.</text>
</comment>
<evidence type="ECO:0000256" key="3">
    <source>
        <dbReference type="ARBA" id="ARBA00022837"/>
    </source>
</evidence>
<dbReference type="PANTHER" id="PTHR12143:SF43">
    <property type="entry name" value="PUTATIVE-RELATED"/>
    <property type="match status" value="1"/>
</dbReference>
<dbReference type="GO" id="GO:0005975">
    <property type="term" value="P:carbohydrate metabolic process"/>
    <property type="evidence" value="ECO:0007669"/>
    <property type="project" value="InterPro"/>
</dbReference>
<sequence length="744" mass="86272">MNSHSSKSIFYVFFLIITVLSCKKEAIVLVDNVKFVDPQIGGVAPFLQPTRTRIHLPNSMVRMYPERDDYRDDQITSFPLTTRKHRSDLLFNIMPVSGDLPKNEAPISAWDQELEIAHPYYYSTWLEDYDITVEFTPAAQAGYFRFNYQNDKSRKLYLKNLSGENWTLHIDGSLTGSEVFEGMEAFVYAKIDSLTDATKVLIQRDSLNSWISWNDNKSKKINFKYGLSFISVDQAKKNLHREIPDFDFEGLKSRAHQAWSKVMNQIEVEGGTDAYKRTFYTALYRSYERMINITEDGKYYSNYDQKIHEDEQDFYADDWVWDTYLALHPLRFILHPEMQSNMMASYVRMYEQSGWLPQFPQIHGDAPPMNGFHSTIMLLDAYKKGIRNFDAEKAFEGMKKNALEGTMIPWKMGGLAPLDKKAHQLGYFPALRIGEKETELQVHDFEKRQAVAVTLAQSYDDWALAQFAKELGKMDDYKFFLEKSQNYKNLYWHEKGFFMPKHEDGSWIDIDPKFDGGMGGRDYYDENNGWTYLWNVQQDILGLQELMGGKKNFEERLDQLFREDLGRTTYELNARFPDFTGIVGQFSMGNEPSFHIPYLYNFTNSPWKTQKKIRMLLNTWFKDNIFGIPGDEDGGGMSAFVVFSAMGFYPITPGIPAYTIGSPLFSKVTINLPNGKKFIVNAPNCSETNKYVQKVFINGKEIDRLWFTHNDIINGGIITLEMGKYPNKQLANKDSSIFKVFNIK</sequence>
<evidence type="ECO:0000313" key="7">
    <source>
        <dbReference type="Proteomes" id="UP000237608"/>
    </source>
</evidence>
<dbReference type="InterPro" id="IPR012939">
    <property type="entry name" value="Glyco_hydro_92"/>
</dbReference>
<keyword evidence="3" id="KW-0106">Calcium</keyword>
<dbReference type="InterPro" id="IPR014718">
    <property type="entry name" value="GH-type_carb-bd"/>
</dbReference>
<feature type="domain" description="Glycosyl hydrolase family 92" evidence="4">
    <location>
        <begin position="234"/>
        <end position="724"/>
    </location>
</feature>
<dbReference type="PANTHER" id="PTHR12143">
    <property type="entry name" value="PEPTIDE N-GLYCANASE PNGASE -RELATED"/>
    <property type="match status" value="1"/>
</dbReference>
<comment type="cofactor">
    <cofactor evidence="1">
        <name>Ca(2+)</name>
        <dbReference type="ChEBI" id="CHEBI:29108"/>
    </cofactor>
</comment>
<dbReference type="EMBL" id="MSCL01000001">
    <property type="protein sequence ID" value="PQJ75931.1"/>
    <property type="molecule type" value="Genomic_DNA"/>
</dbReference>
<dbReference type="InterPro" id="IPR008928">
    <property type="entry name" value="6-hairpin_glycosidase_sf"/>
</dbReference>
<dbReference type="Pfam" id="PF07971">
    <property type="entry name" value="Glyco_hydro_92"/>
    <property type="match status" value="1"/>
</dbReference>
<keyword evidence="7" id="KW-1185">Reference proteome</keyword>
<dbReference type="PROSITE" id="PS51257">
    <property type="entry name" value="PROKAR_LIPOPROTEIN"/>
    <property type="match status" value="1"/>
</dbReference>
<comment type="subunit">
    <text evidence="2">Monomer.</text>
</comment>
<dbReference type="Gene3D" id="1.20.1050.60">
    <property type="entry name" value="alpha-1,2-mannosidase"/>
    <property type="match status" value="1"/>
</dbReference>
<dbReference type="InterPro" id="IPR005887">
    <property type="entry name" value="GH92_a_mannosidase_put"/>
</dbReference>
<dbReference type="GO" id="GO:0006516">
    <property type="term" value="P:glycoprotein catabolic process"/>
    <property type="evidence" value="ECO:0007669"/>
    <property type="project" value="TreeGrafter"/>
</dbReference>
<dbReference type="AlphaFoldDB" id="A0A2S7WF70"/>
<dbReference type="Gene3D" id="3.30.2080.10">
    <property type="entry name" value="GH92 mannosidase domain"/>
    <property type="match status" value="1"/>
</dbReference>
<proteinExistence type="predicted"/>
<evidence type="ECO:0000313" key="6">
    <source>
        <dbReference type="EMBL" id="PQJ75931.1"/>
    </source>
</evidence>
<dbReference type="FunFam" id="3.30.2080.10:FF:000001">
    <property type="entry name" value="Alpha-1,2-mannosidase subfamily"/>
    <property type="match status" value="1"/>
</dbReference>